<dbReference type="Proteomes" id="UP000000763">
    <property type="component" value="Chromosome 6"/>
</dbReference>
<evidence type="ECO:0000256" key="1">
    <source>
        <dbReference type="SAM" id="MobiDB-lite"/>
    </source>
</evidence>
<accession>Q5Z732</accession>
<feature type="region of interest" description="Disordered" evidence="1">
    <location>
        <begin position="230"/>
        <end position="252"/>
    </location>
</feature>
<reference evidence="3" key="1">
    <citation type="journal article" date="2005" name="Nature">
        <title>The map-based sequence of the rice genome.</title>
        <authorList>
            <consortium name="International rice genome sequencing project (IRGSP)"/>
            <person name="Matsumoto T."/>
            <person name="Wu J."/>
            <person name="Kanamori H."/>
            <person name="Katayose Y."/>
            <person name="Fujisawa M."/>
            <person name="Namiki N."/>
            <person name="Mizuno H."/>
            <person name="Yamamoto K."/>
            <person name="Antonio B.A."/>
            <person name="Baba T."/>
            <person name="Sakata K."/>
            <person name="Nagamura Y."/>
            <person name="Aoki H."/>
            <person name="Arikawa K."/>
            <person name="Arita K."/>
            <person name="Bito T."/>
            <person name="Chiden Y."/>
            <person name="Fujitsuka N."/>
            <person name="Fukunaka R."/>
            <person name="Hamada M."/>
            <person name="Harada C."/>
            <person name="Hayashi A."/>
            <person name="Hijishita S."/>
            <person name="Honda M."/>
            <person name="Hosokawa S."/>
            <person name="Ichikawa Y."/>
            <person name="Idonuma A."/>
            <person name="Iijima M."/>
            <person name="Ikeda M."/>
            <person name="Ikeno M."/>
            <person name="Ito K."/>
            <person name="Ito S."/>
            <person name="Ito T."/>
            <person name="Ito Y."/>
            <person name="Ito Y."/>
            <person name="Iwabuchi A."/>
            <person name="Kamiya K."/>
            <person name="Karasawa W."/>
            <person name="Kurita K."/>
            <person name="Katagiri S."/>
            <person name="Kikuta A."/>
            <person name="Kobayashi H."/>
            <person name="Kobayashi N."/>
            <person name="Machita K."/>
            <person name="Maehara T."/>
            <person name="Masukawa M."/>
            <person name="Mizubayashi T."/>
            <person name="Mukai Y."/>
            <person name="Nagasaki H."/>
            <person name="Nagata Y."/>
            <person name="Naito S."/>
            <person name="Nakashima M."/>
            <person name="Nakama Y."/>
            <person name="Nakamichi Y."/>
            <person name="Nakamura M."/>
            <person name="Meguro A."/>
            <person name="Negishi M."/>
            <person name="Ohta I."/>
            <person name="Ohta T."/>
            <person name="Okamoto M."/>
            <person name="Ono N."/>
            <person name="Saji S."/>
            <person name="Sakaguchi M."/>
            <person name="Sakai K."/>
            <person name="Shibata M."/>
            <person name="Shimokawa T."/>
            <person name="Song J."/>
            <person name="Takazaki Y."/>
            <person name="Terasawa K."/>
            <person name="Tsugane M."/>
            <person name="Tsuji K."/>
            <person name="Ueda S."/>
            <person name="Waki K."/>
            <person name="Yamagata H."/>
            <person name="Yamamoto M."/>
            <person name="Yamamoto S."/>
            <person name="Yamane H."/>
            <person name="Yoshiki S."/>
            <person name="Yoshihara R."/>
            <person name="Yukawa K."/>
            <person name="Zhong H."/>
            <person name="Yano M."/>
            <person name="Yuan Q."/>
            <person name="Ouyang S."/>
            <person name="Liu J."/>
            <person name="Jones K.M."/>
            <person name="Gansberger K."/>
            <person name="Moffat K."/>
            <person name="Hill J."/>
            <person name="Bera J."/>
            <person name="Fadrosh D."/>
            <person name="Jin S."/>
            <person name="Johri S."/>
            <person name="Kim M."/>
            <person name="Overton L."/>
            <person name="Reardon M."/>
            <person name="Tsitrin T."/>
            <person name="Vuong H."/>
            <person name="Weaver B."/>
            <person name="Ciecko A."/>
            <person name="Tallon L."/>
            <person name="Jackson J."/>
            <person name="Pai G."/>
            <person name="Aken S.V."/>
            <person name="Utterback T."/>
            <person name="Reidmuller S."/>
            <person name="Feldblyum T."/>
            <person name="Hsiao J."/>
            <person name="Zismann V."/>
            <person name="Iobst S."/>
            <person name="de Vazeille A.R."/>
            <person name="Buell C.R."/>
            <person name="Ying K."/>
            <person name="Li Y."/>
            <person name="Lu T."/>
            <person name="Huang Y."/>
            <person name="Zhao Q."/>
            <person name="Feng Q."/>
            <person name="Zhang L."/>
            <person name="Zhu J."/>
            <person name="Weng Q."/>
            <person name="Mu J."/>
            <person name="Lu Y."/>
            <person name="Fan D."/>
            <person name="Liu Y."/>
            <person name="Guan J."/>
            <person name="Zhang Y."/>
            <person name="Yu S."/>
            <person name="Liu X."/>
            <person name="Zhang Y."/>
            <person name="Hong G."/>
            <person name="Han B."/>
            <person name="Choisne N."/>
            <person name="Demange N."/>
            <person name="Orjeda G."/>
            <person name="Samain S."/>
            <person name="Cattolico L."/>
            <person name="Pelletier E."/>
            <person name="Couloux A."/>
            <person name="Segurens B."/>
            <person name="Wincker P."/>
            <person name="D'Hont A."/>
            <person name="Scarpelli C."/>
            <person name="Weissenbach J."/>
            <person name="Salanoubat M."/>
            <person name="Quetier F."/>
            <person name="Yu Y."/>
            <person name="Kim H.R."/>
            <person name="Rambo T."/>
            <person name="Currie J."/>
            <person name="Collura K."/>
            <person name="Luo M."/>
            <person name="Yang T."/>
            <person name="Ammiraju J.S.S."/>
            <person name="Engler F."/>
            <person name="Soderlund C."/>
            <person name="Wing R.A."/>
            <person name="Palmer L.E."/>
            <person name="de la Bastide M."/>
            <person name="Spiegel L."/>
            <person name="Nascimento L."/>
            <person name="Zutavern T."/>
            <person name="O'Shaughnessy A."/>
            <person name="Dike S."/>
            <person name="Dedhia N."/>
            <person name="Preston R."/>
            <person name="Balija V."/>
            <person name="McCombie W.R."/>
            <person name="Chow T."/>
            <person name="Chen H."/>
            <person name="Chung M."/>
            <person name="Chen C."/>
            <person name="Shaw J."/>
            <person name="Wu H."/>
            <person name="Hsiao K."/>
            <person name="Chao Y."/>
            <person name="Chu M."/>
            <person name="Cheng C."/>
            <person name="Hour A."/>
            <person name="Lee P."/>
            <person name="Lin S."/>
            <person name="Lin Y."/>
            <person name="Liou J."/>
            <person name="Liu S."/>
            <person name="Hsing Y."/>
            <person name="Raghuvanshi S."/>
            <person name="Mohanty A."/>
            <person name="Bharti A.K."/>
            <person name="Gaur A."/>
            <person name="Gupta V."/>
            <person name="Kumar D."/>
            <person name="Ravi V."/>
            <person name="Vij S."/>
            <person name="Kapur A."/>
            <person name="Khurana P."/>
            <person name="Khurana P."/>
            <person name="Khurana J.P."/>
            <person name="Tyagi A.K."/>
            <person name="Gaikwad K."/>
            <person name="Singh A."/>
            <person name="Dalal V."/>
            <person name="Srivastava S."/>
            <person name="Dixit A."/>
            <person name="Pal A.K."/>
            <person name="Ghazi I.A."/>
            <person name="Yadav M."/>
            <person name="Pandit A."/>
            <person name="Bhargava A."/>
            <person name="Sureshbabu K."/>
            <person name="Batra K."/>
            <person name="Sharma T.R."/>
            <person name="Mohapatra T."/>
            <person name="Singh N.K."/>
            <person name="Messing J."/>
            <person name="Nelson A.B."/>
            <person name="Fuks G."/>
            <person name="Kavchok S."/>
            <person name="Keizer G."/>
            <person name="Linton E."/>
            <person name="Llaca V."/>
            <person name="Song R."/>
            <person name="Tanyolac B."/>
            <person name="Young S."/>
            <person name="Ho-Il K."/>
            <person name="Hahn J.H."/>
            <person name="Sangsakoo G."/>
            <person name="Vanavichit A."/>
            <person name="de Mattos Luiz.A.T."/>
            <person name="Zimmer P.D."/>
            <person name="Malone G."/>
            <person name="Dellagostin O."/>
            <person name="de Oliveira A.C."/>
            <person name="Bevan M."/>
            <person name="Bancroft I."/>
            <person name="Minx P."/>
            <person name="Cordum H."/>
            <person name="Wilson R."/>
            <person name="Cheng Z."/>
            <person name="Jin W."/>
            <person name="Jiang J."/>
            <person name="Leong S.A."/>
            <person name="Iwama H."/>
            <person name="Gojobori T."/>
            <person name="Itoh T."/>
            <person name="Niimura Y."/>
            <person name="Fujii Y."/>
            <person name="Habara T."/>
            <person name="Sakai H."/>
            <person name="Sato Y."/>
            <person name="Wilson G."/>
            <person name="Kumar K."/>
            <person name="McCouch S."/>
            <person name="Juretic N."/>
            <person name="Hoen D."/>
            <person name="Wright S."/>
            <person name="Bruskiewich R."/>
            <person name="Bureau T."/>
            <person name="Miyao A."/>
            <person name="Hirochika H."/>
            <person name="Nishikawa T."/>
            <person name="Kadowaki K."/>
            <person name="Sugiura M."/>
            <person name="Burr B."/>
            <person name="Sasaki T."/>
        </authorList>
    </citation>
    <scope>NUCLEOTIDE SEQUENCE [LARGE SCALE GENOMIC DNA]</scope>
    <source>
        <strain evidence="3">cv. Nipponbare</strain>
    </source>
</reference>
<organism evidence="2 3">
    <name type="scientific">Oryza sativa subsp. japonica</name>
    <name type="common">Rice</name>
    <dbReference type="NCBI Taxonomy" id="39947"/>
    <lineage>
        <taxon>Eukaryota</taxon>
        <taxon>Viridiplantae</taxon>
        <taxon>Streptophyta</taxon>
        <taxon>Embryophyta</taxon>
        <taxon>Tracheophyta</taxon>
        <taxon>Spermatophyta</taxon>
        <taxon>Magnoliopsida</taxon>
        <taxon>Liliopsida</taxon>
        <taxon>Poales</taxon>
        <taxon>Poaceae</taxon>
        <taxon>BOP clade</taxon>
        <taxon>Oryzoideae</taxon>
        <taxon>Oryzeae</taxon>
        <taxon>Oryzinae</taxon>
        <taxon>Oryza</taxon>
        <taxon>Oryza sativa</taxon>
    </lineage>
</organism>
<dbReference type="AlphaFoldDB" id="Q5Z732"/>
<sequence>MLVSAEGGSGSGGSLCRLSSPFGGGEVKFRDGGCARCIGSNIADASSCFFLDRGTSNWHINIDLPRHTQRDALSIEHMNGLYVTVVWLHPTQRIMSGRTPLRRGATATTNNHNYRIYFCIWPKLIFVGKNRPSTLPSLPAIVVTPPGARVADPLPSSSVVIAHHCGRPYRGGERCRRIPRSGRSSRILQPRALPPLPEPATASPGGLYTRSPVTELPANPTQCWSLLPTAGCRPTSCSSHTHERERESESER</sequence>
<feature type="compositionally biased region" description="Basic and acidic residues" evidence="1">
    <location>
        <begin position="240"/>
        <end position="252"/>
    </location>
</feature>
<name>Q5Z732_ORYSJ</name>
<feature type="region of interest" description="Disordered" evidence="1">
    <location>
        <begin position="176"/>
        <end position="213"/>
    </location>
</feature>
<evidence type="ECO:0000313" key="3">
    <source>
        <dbReference type="Proteomes" id="UP000000763"/>
    </source>
</evidence>
<evidence type="ECO:0000313" key="2">
    <source>
        <dbReference type="EMBL" id="BAD54237.1"/>
    </source>
</evidence>
<protein>
    <submittedName>
        <fullName evidence="2">Uncharacterized protein</fullName>
    </submittedName>
</protein>
<dbReference type="EMBL" id="AP004794">
    <property type="protein sequence ID" value="BAD54237.1"/>
    <property type="molecule type" value="Genomic_DNA"/>
</dbReference>
<proteinExistence type="predicted"/>
<reference evidence="3" key="2">
    <citation type="journal article" date="2008" name="Nucleic Acids Res.">
        <title>The rice annotation project database (RAP-DB): 2008 update.</title>
        <authorList>
            <consortium name="The rice annotation project (RAP)"/>
        </authorList>
    </citation>
    <scope>GENOME REANNOTATION</scope>
    <source>
        <strain evidence="3">cv. Nipponbare</strain>
    </source>
</reference>
<gene>
    <name evidence="2" type="primary">P0506C10.19</name>
</gene>